<dbReference type="PATRIC" id="fig|911238.3.peg.1941"/>
<feature type="site" description="Transition state stabilizer" evidence="7">
    <location>
        <position position="161"/>
    </location>
</feature>
<dbReference type="InterPro" id="IPR001345">
    <property type="entry name" value="PG/BPGM_mutase_AS"/>
</dbReference>
<dbReference type="EMBL" id="AEUN01000498">
    <property type="protein sequence ID" value="EHJ07119.1"/>
    <property type="molecule type" value="Genomic_DNA"/>
</dbReference>
<accession>G5JL32</accession>
<dbReference type="InterPro" id="IPR005952">
    <property type="entry name" value="Phosphogly_mut1"/>
</dbReference>
<gene>
    <name evidence="8" type="ORF">SS7213T_10979</name>
</gene>
<feature type="active site" description="Tele-phosphohistidine intermediate" evidence="5">
    <location>
        <position position="8"/>
    </location>
</feature>
<feature type="active site" description="Proton donor/acceptor" evidence="5">
    <location>
        <position position="86"/>
    </location>
</feature>
<dbReference type="InterPro" id="IPR029033">
    <property type="entry name" value="His_PPase_superfam"/>
</dbReference>
<protein>
    <recommendedName>
        <fullName evidence="2">phosphoglycerate mutase (2,3-diphosphoglycerate-dependent)</fullName>
        <ecNumber evidence="2">5.4.2.11</ecNumber>
    </recommendedName>
</protein>
<organism evidence="8 9">
    <name type="scientific">Staphylococcus simiae CCM 7213 = CCUG 51256</name>
    <dbReference type="NCBI Taxonomy" id="911238"/>
    <lineage>
        <taxon>Bacteria</taxon>
        <taxon>Bacillati</taxon>
        <taxon>Bacillota</taxon>
        <taxon>Bacilli</taxon>
        <taxon>Bacillales</taxon>
        <taxon>Staphylococcaceae</taxon>
        <taxon>Staphylococcus</taxon>
    </lineage>
</organism>
<evidence type="ECO:0000256" key="2">
    <source>
        <dbReference type="ARBA" id="ARBA00012028"/>
    </source>
</evidence>
<feature type="binding site" evidence="6">
    <location>
        <position position="62"/>
    </location>
    <ligand>
        <name>substrate</name>
    </ligand>
</feature>
<evidence type="ECO:0000256" key="7">
    <source>
        <dbReference type="PIRSR" id="PIRSR613078-3"/>
    </source>
</evidence>
<proteinExistence type="inferred from homology"/>
<evidence type="ECO:0000256" key="1">
    <source>
        <dbReference type="ARBA" id="ARBA00006717"/>
    </source>
</evidence>
<sequence>MTVYLVRHGESQSNYDNKHFRAYYCGQLDVPLTDKGKASAAALENYFKKLNIKHIYVSDLHRTRQTYEHIFPNTDIATTITDQLRERSLGQFEGKYKDDISMQQEYDKYFNDPMFKDFRHSFTQKAPGGESYQDVLNRVKVFMENEGNDKAQQGDIVIIAHQVVIRCFMHYLGQVSKDEAVDLNIENCKPYVIA</sequence>
<dbReference type="Proteomes" id="UP000005413">
    <property type="component" value="Unassembled WGS sequence"/>
</dbReference>
<dbReference type="OrthoDB" id="9782128at2"/>
<dbReference type="SMART" id="SM00855">
    <property type="entry name" value="PGAM"/>
    <property type="match status" value="1"/>
</dbReference>
<keyword evidence="4" id="KW-0413">Isomerase</keyword>
<name>G5JL32_9STAP</name>
<evidence type="ECO:0000313" key="9">
    <source>
        <dbReference type="Proteomes" id="UP000005413"/>
    </source>
</evidence>
<evidence type="ECO:0000256" key="3">
    <source>
        <dbReference type="ARBA" id="ARBA00023152"/>
    </source>
</evidence>
<dbReference type="CDD" id="cd07067">
    <property type="entry name" value="HP_PGM_like"/>
    <property type="match status" value="1"/>
</dbReference>
<dbReference type="SUPFAM" id="SSF53254">
    <property type="entry name" value="Phosphoglycerate mutase-like"/>
    <property type="match status" value="1"/>
</dbReference>
<dbReference type="PIRSF" id="PIRSF000709">
    <property type="entry name" value="6PFK_2-Ptase"/>
    <property type="match status" value="1"/>
</dbReference>
<comment type="caution">
    <text evidence="8">The sequence shown here is derived from an EMBL/GenBank/DDBJ whole genome shotgun (WGS) entry which is preliminary data.</text>
</comment>
<evidence type="ECO:0000256" key="4">
    <source>
        <dbReference type="ARBA" id="ARBA00023235"/>
    </source>
</evidence>
<dbReference type="EC" id="5.4.2.11" evidence="2"/>
<dbReference type="GO" id="GO:0006096">
    <property type="term" value="P:glycolytic process"/>
    <property type="evidence" value="ECO:0007669"/>
    <property type="project" value="UniProtKB-KW"/>
</dbReference>
<feature type="binding site" evidence="6">
    <location>
        <position position="97"/>
    </location>
    <ligand>
        <name>substrate</name>
    </ligand>
</feature>
<dbReference type="Pfam" id="PF00300">
    <property type="entry name" value="His_Phos_1"/>
    <property type="match status" value="1"/>
</dbReference>
<dbReference type="AlphaFoldDB" id="G5JL32"/>
<keyword evidence="9" id="KW-1185">Reference proteome</keyword>
<dbReference type="PROSITE" id="PS00175">
    <property type="entry name" value="PG_MUTASE"/>
    <property type="match status" value="1"/>
</dbReference>
<evidence type="ECO:0000256" key="5">
    <source>
        <dbReference type="PIRSR" id="PIRSR613078-1"/>
    </source>
</evidence>
<dbReference type="Gene3D" id="3.40.50.1240">
    <property type="entry name" value="Phosphoglycerate mutase-like"/>
    <property type="match status" value="1"/>
</dbReference>
<evidence type="ECO:0000256" key="6">
    <source>
        <dbReference type="PIRSR" id="PIRSR613078-2"/>
    </source>
</evidence>
<keyword evidence="3" id="KW-0324">Glycolysis</keyword>
<feature type="binding site" evidence="6">
    <location>
        <begin position="7"/>
        <end position="14"/>
    </location>
    <ligand>
        <name>substrate</name>
    </ligand>
</feature>
<reference evidence="8 9" key="1">
    <citation type="journal article" date="2012" name="BMC Genomics">
        <title>Comparative genomic analysis of the genus Staphylococcus including Staphylococcus aureus and its newly described sister species Staphylococcus simiae.</title>
        <authorList>
            <person name="Suzuki H."/>
            <person name="Lefebure T."/>
            <person name="Pavinski Bitar P."/>
            <person name="Stanhope M.J."/>
        </authorList>
    </citation>
    <scope>NUCLEOTIDE SEQUENCE [LARGE SCALE GENOMIC DNA]</scope>
    <source>
        <strain evidence="8 9">CCM 7213</strain>
    </source>
</reference>
<dbReference type="RefSeq" id="WP_002464882.1">
    <property type="nucleotide sequence ID" value="NZ_AEUN01000498.1"/>
</dbReference>
<dbReference type="PANTHER" id="PTHR11931">
    <property type="entry name" value="PHOSPHOGLYCERATE MUTASE"/>
    <property type="match status" value="1"/>
</dbReference>
<dbReference type="InterPro" id="IPR013078">
    <property type="entry name" value="His_Pase_superF_clade-1"/>
</dbReference>
<comment type="similarity">
    <text evidence="1">Belongs to the phosphoglycerate mutase family. BPG-dependent PGAM subfamily.</text>
</comment>
<evidence type="ECO:0000313" key="8">
    <source>
        <dbReference type="EMBL" id="EHJ07119.1"/>
    </source>
</evidence>
<dbReference type="GO" id="GO:0004619">
    <property type="term" value="F:phosphoglycerate mutase activity"/>
    <property type="evidence" value="ECO:0007669"/>
    <property type="project" value="UniProtKB-EC"/>
</dbReference>